<protein>
    <submittedName>
        <fullName evidence="3">DUF4082 domain-containing protein</fullName>
    </submittedName>
</protein>
<keyword evidence="1" id="KW-0732">Signal</keyword>
<evidence type="ECO:0000313" key="4">
    <source>
        <dbReference type="Proteomes" id="UP001597476"/>
    </source>
</evidence>
<name>A0ABW5T9T1_9FLAO</name>
<evidence type="ECO:0000256" key="1">
    <source>
        <dbReference type="SAM" id="SignalP"/>
    </source>
</evidence>
<feature type="domain" description="DUF4082" evidence="2">
    <location>
        <begin position="55"/>
        <end position="177"/>
    </location>
</feature>
<dbReference type="Proteomes" id="UP001597476">
    <property type="component" value="Unassembled WGS sequence"/>
</dbReference>
<comment type="caution">
    <text evidence="3">The sequence shown here is derived from an EMBL/GenBank/DDBJ whole genome shotgun (WGS) entry which is preliminary data.</text>
</comment>
<gene>
    <name evidence="3" type="ORF">ACFSR8_07190</name>
</gene>
<dbReference type="EMBL" id="JBHULY010000013">
    <property type="protein sequence ID" value="MFD2725995.1"/>
    <property type="molecule type" value="Genomic_DNA"/>
</dbReference>
<feature type="signal peptide" evidence="1">
    <location>
        <begin position="1"/>
        <end position="24"/>
    </location>
</feature>
<sequence length="191" mass="21304">MKPFKLFFIALVALTLFSSCSKNDDDTQPVEAEPQFPMKTLLEIGPMELTDTVTDLDSFIELGYEFKAFKNGKITALGVRIPNNGEFRVTLWNSVTEEILATQMVTSTSGLLSFEDIAPIHINSGTRYLVSVNTNSYYFFYDSGEIVFPAEADDFIITTCAYTYGADQNFPSVTVSDQYAGMVDIKFVPEN</sequence>
<proteinExistence type="predicted"/>
<dbReference type="RefSeq" id="WP_380290507.1">
    <property type="nucleotide sequence ID" value="NZ_JBHULY010000013.1"/>
</dbReference>
<reference evidence="4" key="1">
    <citation type="journal article" date="2019" name="Int. J. Syst. Evol. Microbiol.">
        <title>The Global Catalogue of Microorganisms (GCM) 10K type strain sequencing project: providing services to taxonomists for standard genome sequencing and annotation.</title>
        <authorList>
            <consortium name="The Broad Institute Genomics Platform"/>
            <consortium name="The Broad Institute Genome Sequencing Center for Infectious Disease"/>
            <person name="Wu L."/>
            <person name="Ma J."/>
        </authorList>
    </citation>
    <scope>NUCLEOTIDE SEQUENCE [LARGE SCALE GENOMIC DNA]</scope>
    <source>
        <strain evidence="4">KCTC 42398</strain>
    </source>
</reference>
<evidence type="ECO:0000313" key="3">
    <source>
        <dbReference type="EMBL" id="MFD2725995.1"/>
    </source>
</evidence>
<feature type="chain" id="PRO_5045969485" evidence="1">
    <location>
        <begin position="25"/>
        <end position="191"/>
    </location>
</feature>
<dbReference type="InterPro" id="IPR025141">
    <property type="entry name" value="DUF4082"/>
</dbReference>
<organism evidence="3 4">
    <name type="scientific">Hyunsoonleella rubra</name>
    <dbReference type="NCBI Taxonomy" id="1737062"/>
    <lineage>
        <taxon>Bacteria</taxon>
        <taxon>Pseudomonadati</taxon>
        <taxon>Bacteroidota</taxon>
        <taxon>Flavobacteriia</taxon>
        <taxon>Flavobacteriales</taxon>
        <taxon>Flavobacteriaceae</taxon>
    </lineage>
</organism>
<accession>A0ABW5T9T1</accession>
<keyword evidence="4" id="KW-1185">Reference proteome</keyword>
<dbReference type="Pfam" id="PF13313">
    <property type="entry name" value="DUF4082"/>
    <property type="match status" value="1"/>
</dbReference>
<dbReference type="PROSITE" id="PS51257">
    <property type="entry name" value="PROKAR_LIPOPROTEIN"/>
    <property type="match status" value="1"/>
</dbReference>
<evidence type="ECO:0000259" key="2">
    <source>
        <dbReference type="Pfam" id="PF13313"/>
    </source>
</evidence>